<accession>A0A3B1BJ06</accession>
<feature type="non-terminal residue" evidence="2">
    <location>
        <position position="1"/>
    </location>
</feature>
<protein>
    <recommendedName>
        <fullName evidence="1">Spore protein YkvP/CgeB glycosyl transferase-like domain-containing protein</fullName>
    </recommendedName>
</protein>
<dbReference type="EMBL" id="UOGB01000097">
    <property type="protein sequence ID" value="VAX17979.1"/>
    <property type="molecule type" value="Genomic_DNA"/>
</dbReference>
<dbReference type="InterPro" id="IPR055259">
    <property type="entry name" value="YkvP/CgeB_Glyco_trans-like"/>
</dbReference>
<dbReference type="Pfam" id="PF13524">
    <property type="entry name" value="Glyco_trans_1_2"/>
    <property type="match status" value="1"/>
</dbReference>
<organism evidence="2">
    <name type="scientific">hydrothermal vent metagenome</name>
    <dbReference type="NCBI Taxonomy" id="652676"/>
    <lineage>
        <taxon>unclassified sequences</taxon>
        <taxon>metagenomes</taxon>
        <taxon>ecological metagenomes</taxon>
    </lineage>
</organism>
<evidence type="ECO:0000313" key="2">
    <source>
        <dbReference type="EMBL" id="VAX17979.1"/>
    </source>
</evidence>
<reference evidence="2" key="1">
    <citation type="submission" date="2018-06" db="EMBL/GenBank/DDBJ databases">
        <authorList>
            <person name="Zhirakovskaya E."/>
        </authorList>
    </citation>
    <scope>NUCLEOTIDE SEQUENCE</scope>
</reference>
<sequence>YGNEDWINVKQDHLLYKGTAEFDREAAKIFQASKINLDITRIYALDGFSDRVFNVLRAGGFLMMNRTKNIGQSFDVGKELEVFDTPDEMKQMAEYYLTHETKRLDIAERGKARALEDHTVANRVKFMLSKVEGLRKAAAQA</sequence>
<evidence type="ECO:0000259" key="1">
    <source>
        <dbReference type="Pfam" id="PF13524"/>
    </source>
</evidence>
<name>A0A3B1BJ06_9ZZZZ</name>
<dbReference type="AlphaFoldDB" id="A0A3B1BJ06"/>
<feature type="domain" description="Spore protein YkvP/CgeB glycosyl transferase-like" evidence="1">
    <location>
        <begin position="24"/>
        <end position="128"/>
    </location>
</feature>
<gene>
    <name evidence="2" type="ORF">MNBD_NITROSPINAE03-1940</name>
</gene>
<proteinExistence type="predicted"/>